<proteinExistence type="evidence at transcript level"/>
<keyword evidence="1" id="KW-0732">Signal</keyword>
<evidence type="ECO:0000313" key="2">
    <source>
        <dbReference type="EMBL" id="QHD40388.1"/>
    </source>
</evidence>
<organism evidence="2">
    <name type="scientific">Penaeus paulensis</name>
    <name type="common">Pink shrimp</name>
    <name type="synonym">Farfantepenaeus paulensis</name>
    <dbReference type="NCBI Taxonomy" id="71413"/>
    <lineage>
        <taxon>Eukaryota</taxon>
        <taxon>Metazoa</taxon>
        <taxon>Ecdysozoa</taxon>
        <taxon>Arthropoda</taxon>
        <taxon>Crustacea</taxon>
        <taxon>Multicrustacea</taxon>
        <taxon>Malacostraca</taxon>
        <taxon>Eumalacostraca</taxon>
        <taxon>Eucarida</taxon>
        <taxon>Decapoda</taxon>
        <taxon>Dendrobranchiata</taxon>
        <taxon>Penaeoidea</taxon>
        <taxon>Penaeidae</taxon>
        <taxon>Penaeus</taxon>
    </lineage>
</organism>
<dbReference type="AlphaFoldDB" id="A0A6B9P1P5"/>
<sequence length="107" mass="11631">MKTYSQVSVFVLLVAILHTSQGSSFSPAAIGPPGWKRPCVPQSCPPCPYDDDECPKCDGFPVCHEVCPDIHIACDCPFHHSCECPQPVCEPCERPIAELIKKGGYKG</sequence>
<protein>
    <submittedName>
        <fullName evidence="2">Stylicin 1</fullName>
    </submittedName>
</protein>
<gene>
    <name evidence="2" type="primary">STY1</name>
</gene>
<reference evidence="2" key="1">
    <citation type="submission" date="2019-09" db="EMBL/GenBank/DDBJ databases">
        <title>Expression repertoire of gene-encoded antimicrobial peptides from the pink shrimp Farfantepenaeus paulensis in response to fungal challenge.</title>
        <authorList>
            <person name="Machado L.G.V."/>
            <person name="Goncalves P."/>
            <person name="Barreto C."/>
            <person name="Perazzolo L.M."/>
            <person name="Rosa R.D."/>
        </authorList>
    </citation>
    <scope>NUCLEOTIDE SEQUENCE</scope>
</reference>
<accession>A0A6B9P1P5</accession>
<evidence type="ECO:0000256" key="1">
    <source>
        <dbReference type="SAM" id="SignalP"/>
    </source>
</evidence>
<name>A0A6B9P1P5_PENPU</name>
<dbReference type="EMBL" id="MN510328">
    <property type="protein sequence ID" value="QHD40388.1"/>
    <property type="molecule type" value="mRNA"/>
</dbReference>
<feature type="chain" id="PRO_5025458393" evidence="1">
    <location>
        <begin position="23"/>
        <end position="107"/>
    </location>
</feature>
<feature type="signal peptide" evidence="1">
    <location>
        <begin position="1"/>
        <end position="22"/>
    </location>
</feature>